<evidence type="ECO:0000313" key="2">
    <source>
        <dbReference type="EMBL" id="WAP69500.1"/>
    </source>
</evidence>
<proteinExistence type="predicted"/>
<dbReference type="SUPFAM" id="SSF103515">
    <property type="entry name" value="Autotransporter"/>
    <property type="match status" value="1"/>
</dbReference>
<dbReference type="SMART" id="SM00869">
    <property type="entry name" value="Autotransporter"/>
    <property type="match status" value="1"/>
</dbReference>
<dbReference type="RefSeq" id="WP_268881937.1">
    <property type="nucleotide sequence ID" value="NZ_CP114029.1"/>
</dbReference>
<reference evidence="2" key="1">
    <citation type="submission" date="2022-12" db="EMBL/GenBank/DDBJ databases">
        <title>Jiella pelagia sp. nov., isolated from phosphonate enriched culture of Northwest Pacific surface seawater.</title>
        <authorList>
            <person name="Shin D.Y."/>
            <person name="Hwang C.Y."/>
        </authorList>
    </citation>
    <scope>NUCLEOTIDE SEQUENCE</scope>
    <source>
        <strain evidence="2">HL-NP1</strain>
    </source>
</reference>
<gene>
    <name evidence="2" type="ORF">OH818_04395</name>
</gene>
<dbReference type="InterPro" id="IPR005546">
    <property type="entry name" value="Autotransporte_beta"/>
</dbReference>
<organism evidence="2 3">
    <name type="scientific">Jiella pelagia</name>
    <dbReference type="NCBI Taxonomy" id="2986949"/>
    <lineage>
        <taxon>Bacteria</taxon>
        <taxon>Pseudomonadati</taxon>
        <taxon>Pseudomonadota</taxon>
        <taxon>Alphaproteobacteria</taxon>
        <taxon>Hyphomicrobiales</taxon>
        <taxon>Aurantimonadaceae</taxon>
        <taxon>Jiella</taxon>
    </lineage>
</organism>
<accession>A0ABY7C6P1</accession>
<dbReference type="Pfam" id="PF03797">
    <property type="entry name" value="Autotransporter"/>
    <property type="match status" value="1"/>
</dbReference>
<protein>
    <submittedName>
        <fullName evidence="2">Autotransporter outer membrane beta-barrel domain-containing protein</fullName>
    </submittedName>
</protein>
<feature type="domain" description="Autotransporter" evidence="1">
    <location>
        <begin position="132"/>
        <end position="409"/>
    </location>
</feature>
<dbReference type="PROSITE" id="PS51208">
    <property type="entry name" value="AUTOTRANSPORTER"/>
    <property type="match status" value="1"/>
</dbReference>
<dbReference type="InterPro" id="IPR006315">
    <property type="entry name" value="OM_autotransptr_brl_dom"/>
</dbReference>
<dbReference type="EMBL" id="CP114029">
    <property type="protein sequence ID" value="WAP69500.1"/>
    <property type="molecule type" value="Genomic_DNA"/>
</dbReference>
<dbReference type="InterPro" id="IPR036709">
    <property type="entry name" value="Autotransporte_beta_dom_sf"/>
</dbReference>
<evidence type="ECO:0000259" key="1">
    <source>
        <dbReference type="PROSITE" id="PS51208"/>
    </source>
</evidence>
<dbReference type="NCBIfam" id="TIGR01414">
    <property type="entry name" value="autotrans_barl"/>
    <property type="match status" value="1"/>
</dbReference>
<sequence>MQPDTLLRKRTACDTRGRGRPRQLAAGAVLLTVALACVPQADADDLDDDVRAFALASITRQDALALRLAGGQTDNLKAHLEGLRGDACGPMAVRVSLGQTDASEAWERLILVADEDDVATSKTLQTTSTTERCANAARAWTGGALTLATDAPDASGKDFERVETNLSAGLDARIAADLALGIAVGGSNGDTIESAGRTRGQAALGSFAAYASYHPSESSFAEAAIGVARLGVTDRVIGASEGLSGTTDRAGLGSFATVSVGRLERFGDMKVSPYLKASGQIVRLDATPQRIDSADYWIAARNASRLNATIGVDASLPLRRLPDWIAVEPRAGVEVGYSLDHRARTSVRASGGGAAEAVAGSLSMGRTLRLDVGTSVRLFDELSVDLDVESQPIAEGRPKTLRLSSSWNF</sequence>
<evidence type="ECO:0000313" key="3">
    <source>
        <dbReference type="Proteomes" id="UP001164020"/>
    </source>
</evidence>
<dbReference type="Gene3D" id="2.40.128.130">
    <property type="entry name" value="Autotransporter beta-domain"/>
    <property type="match status" value="1"/>
</dbReference>
<dbReference type="Proteomes" id="UP001164020">
    <property type="component" value="Chromosome"/>
</dbReference>
<name>A0ABY7C6P1_9HYPH</name>
<keyword evidence="3" id="KW-1185">Reference proteome</keyword>